<name>A0A542EVE8_9ACTN</name>
<gene>
    <name evidence="13" type="ORF">FB475_3323</name>
</gene>
<comment type="cofactor">
    <cofactor evidence="1">
        <name>Mn(2+)</name>
        <dbReference type="ChEBI" id="CHEBI:29035"/>
    </cofactor>
</comment>
<reference evidence="13 14" key="1">
    <citation type="submission" date="2019-06" db="EMBL/GenBank/DDBJ databases">
        <title>Sequencing the genomes of 1000 actinobacteria strains.</title>
        <authorList>
            <person name="Klenk H.-P."/>
        </authorList>
    </citation>
    <scope>NUCLEOTIDE SEQUENCE [LARGE SCALE GENOMIC DNA]</scope>
    <source>
        <strain evidence="13 14">DSM 17305</strain>
    </source>
</reference>
<dbReference type="GO" id="GO:0016757">
    <property type="term" value="F:glycosyltransferase activity"/>
    <property type="evidence" value="ECO:0007669"/>
    <property type="project" value="UniProtKB-KW"/>
</dbReference>
<dbReference type="InterPro" id="IPR029044">
    <property type="entry name" value="Nucleotide-diphossugar_trans"/>
</dbReference>
<keyword evidence="4" id="KW-0328">Glycosyltransferase</keyword>
<evidence type="ECO:0000313" key="14">
    <source>
        <dbReference type="Proteomes" id="UP000316298"/>
    </source>
</evidence>
<comment type="catalytic activity">
    <reaction evidence="9">
        <text>(2R)-3-phosphoglycerate + UDP-alpha-D-glucose = (2R)-2-O-(alpha-D-glucopyranosyl)-3-phospho-glycerate + UDP + H(+)</text>
        <dbReference type="Rhea" id="RHEA:31319"/>
        <dbReference type="ChEBI" id="CHEBI:15378"/>
        <dbReference type="ChEBI" id="CHEBI:58223"/>
        <dbReference type="ChEBI" id="CHEBI:58272"/>
        <dbReference type="ChEBI" id="CHEBI:58885"/>
        <dbReference type="ChEBI" id="CHEBI:62600"/>
        <dbReference type="EC" id="2.4.1.266"/>
    </reaction>
    <physiologicalReaction direction="left-to-right" evidence="9">
        <dbReference type="Rhea" id="RHEA:31320"/>
    </physiologicalReaction>
</comment>
<dbReference type="Gene3D" id="3.90.550.10">
    <property type="entry name" value="Spore Coat Polysaccharide Biosynthesis Protein SpsA, Chain A"/>
    <property type="match status" value="1"/>
</dbReference>
<feature type="domain" description="Glycosyltransferase 2-like" evidence="12">
    <location>
        <begin position="29"/>
        <end position="151"/>
    </location>
</feature>
<organism evidence="13 14">
    <name type="scientific">Kribbella jejuensis</name>
    <dbReference type="NCBI Taxonomy" id="236068"/>
    <lineage>
        <taxon>Bacteria</taxon>
        <taxon>Bacillati</taxon>
        <taxon>Actinomycetota</taxon>
        <taxon>Actinomycetes</taxon>
        <taxon>Propionibacteriales</taxon>
        <taxon>Kribbellaceae</taxon>
        <taxon>Kribbella</taxon>
    </lineage>
</organism>
<dbReference type="PANTHER" id="PTHR48090">
    <property type="entry name" value="UNDECAPRENYL-PHOSPHATE 4-DEOXY-4-FORMAMIDO-L-ARABINOSE TRANSFERASE-RELATED"/>
    <property type="match status" value="1"/>
</dbReference>
<feature type="compositionally biased region" description="Acidic residues" evidence="11">
    <location>
        <begin position="1"/>
        <end position="17"/>
    </location>
</feature>
<comment type="similarity">
    <text evidence="3">Belongs to the glycosyltransferase 2 family.</text>
</comment>
<dbReference type="AlphaFoldDB" id="A0A542EVE8"/>
<keyword evidence="6" id="KW-0460">Magnesium</keyword>
<dbReference type="SUPFAM" id="SSF53448">
    <property type="entry name" value="Nucleotide-diphospho-sugar transferases"/>
    <property type="match status" value="1"/>
</dbReference>
<evidence type="ECO:0000256" key="4">
    <source>
        <dbReference type="ARBA" id="ARBA00022676"/>
    </source>
</evidence>
<dbReference type="PANTHER" id="PTHR48090:SF10">
    <property type="entry name" value="GLUCOSYL-3-PHOSPHOGLYCERATE SYNTHASE"/>
    <property type="match status" value="1"/>
</dbReference>
<sequence>MSADDLPDPGPDSDENVSTEPFERAVACVIPAKDEAERIAATVDAVHKIIGVDLVVVVDDGSTDRTAEAAEQAGAVVVRHEKNRGKAAAMETGAAAVAERDGARPRHLLFLDADLTDTAAGAGPLMEPVQTGRADMTIGTLPAQVRADGSKAGGHGFVVRLSRAGIQEAIGWAPEQPLSGQRCLTRAAFDSAVPLAAGFGVETALTIDLGRKGFRIVEVPIDVRHRATGTDLRGQLHRAKQYLHVRRALSARSALPADGGGSSRFPRKTTQ</sequence>
<dbReference type="RefSeq" id="WP_238332179.1">
    <property type="nucleotide sequence ID" value="NZ_BAAAKA010000022.1"/>
</dbReference>
<feature type="region of interest" description="Disordered" evidence="11">
    <location>
        <begin position="1"/>
        <end position="20"/>
    </location>
</feature>
<comment type="caution">
    <text evidence="13">The sequence shown here is derived from an EMBL/GenBank/DDBJ whole genome shotgun (WGS) entry which is preliminary data.</text>
</comment>
<proteinExistence type="inferred from homology"/>
<protein>
    <recommendedName>
        <fullName evidence="8">Glucosyl-3-phosphoglycerate synthase</fullName>
        <ecNumber evidence="7">2.4.1.266</ecNumber>
    </recommendedName>
</protein>
<dbReference type="Pfam" id="PF00535">
    <property type="entry name" value="Glycos_transf_2"/>
    <property type="match status" value="1"/>
</dbReference>
<evidence type="ECO:0000256" key="9">
    <source>
        <dbReference type="ARBA" id="ARBA00048689"/>
    </source>
</evidence>
<comment type="cofactor">
    <cofactor evidence="2">
        <name>Mg(2+)</name>
        <dbReference type="ChEBI" id="CHEBI:18420"/>
    </cofactor>
</comment>
<evidence type="ECO:0000256" key="5">
    <source>
        <dbReference type="ARBA" id="ARBA00022679"/>
    </source>
</evidence>
<comment type="catalytic activity">
    <reaction evidence="10">
        <text>an NDP-alpha-D-glucose + (2R)-3-phosphoglycerate = (2R)-2-O-(alpha-D-glucopyranosyl)-3-phospho-glycerate + a ribonucleoside 5'-diphosphate + H(+)</text>
        <dbReference type="Rhea" id="RHEA:47244"/>
        <dbReference type="ChEBI" id="CHEBI:15378"/>
        <dbReference type="ChEBI" id="CHEBI:57930"/>
        <dbReference type="ChEBI" id="CHEBI:58272"/>
        <dbReference type="ChEBI" id="CHEBI:62600"/>
        <dbReference type="ChEBI" id="CHEBI:76533"/>
        <dbReference type="EC" id="2.4.1.266"/>
    </reaction>
    <physiologicalReaction direction="left-to-right" evidence="10">
        <dbReference type="Rhea" id="RHEA:47245"/>
    </physiologicalReaction>
</comment>
<evidence type="ECO:0000256" key="7">
    <source>
        <dbReference type="ARBA" id="ARBA00039022"/>
    </source>
</evidence>
<dbReference type="InterPro" id="IPR001173">
    <property type="entry name" value="Glyco_trans_2-like"/>
</dbReference>
<dbReference type="InterPro" id="IPR050256">
    <property type="entry name" value="Glycosyltransferase_2"/>
</dbReference>
<dbReference type="EMBL" id="VFMM01000001">
    <property type="protein sequence ID" value="TQJ19164.1"/>
    <property type="molecule type" value="Genomic_DNA"/>
</dbReference>
<evidence type="ECO:0000256" key="11">
    <source>
        <dbReference type="SAM" id="MobiDB-lite"/>
    </source>
</evidence>
<dbReference type="EC" id="2.4.1.266" evidence="7"/>
<keyword evidence="5 13" id="KW-0808">Transferase</keyword>
<dbReference type="Proteomes" id="UP000316298">
    <property type="component" value="Unassembled WGS sequence"/>
</dbReference>
<evidence type="ECO:0000256" key="1">
    <source>
        <dbReference type="ARBA" id="ARBA00001936"/>
    </source>
</evidence>
<evidence type="ECO:0000256" key="6">
    <source>
        <dbReference type="ARBA" id="ARBA00022842"/>
    </source>
</evidence>
<evidence type="ECO:0000256" key="3">
    <source>
        <dbReference type="ARBA" id="ARBA00006739"/>
    </source>
</evidence>
<accession>A0A542EVE8</accession>
<evidence type="ECO:0000256" key="2">
    <source>
        <dbReference type="ARBA" id="ARBA00001946"/>
    </source>
</evidence>
<evidence type="ECO:0000256" key="8">
    <source>
        <dbReference type="ARBA" id="ARBA00040894"/>
    </source>
</evidence>
<evidence type="ECO:0000256" key="10">
    <source>
        <dbReference type="ARBA" id="ARBA00048997"/>
    </source>
</evidence>
<evidence type="ECO:0000259" key="12">
    <source>
        <dbReference type="Pfam" id="PF00535"/>
    </source>
</evidence>
<evidence type="ECO:0000313" key="13">
    <source>
        <dbReference type="EMBL" id="TQJ19164.1"/>
    </source>
</evidence>
<keyword evidence="14" id="KW-1185">Reference proteome</keyword>